<dbReference type="Proteomes" id="UP001210261">
    <property type="component" value="Unassembled WGS sequence"/>
</dbReference>
<dbReference type="RefSeq" id="WP_271020917.1">
    <property type="nucleotide sequence ID" value="NZ_JAQHXR010000001.1"/>
</dbReference>
<evidence type="ECO:0000259" key="1">
    <source>
        <dbReference type="Pfam" id="PF10592"/>
    </source>
</evidence>
<organism evidence="2 3">
    <name type="scientific">Helicobacter ibis</name>
    <dbReference type="NCBI Taxonomy" id="2962633"/>
    <lineage>
        <taxon>Bacteria</taxon>
        <taxon>Pseudomonadati</taxon>
        <taxon>Campylobacterota</taxon>
        <taxon>Epsilonproteobacteria</taxon>
        <taxon>Campylobacterales</taxon>
        <taxon>Helicobacteraceae</taxon>
        <taxon>Helicobacter</taxon>
    </lineage>
</organism>
<dbReference type="InterPro" id="IPR018891">
    <property type="entry name" value="AIPR_C"/>
</dbReference>
<keyword evidence="3" id="KW-1185">Reference proteome</keyword>
<proteinExistence type="predicted"/>
<reference evidence="2 3" key="1">
    <citation type="submission" date="2023-01" db="EMBL/GenBank/DDBJ databases">
        <title>Description of Helicobacter ibis sp. nov. isolated from faecal droppings of black-faced ibis (Theristicus melanopis).</title>
        <authorList>
            <person name="Lopez-Cantillo M."/>
            <person name="Vidal-Veuthey B."/>
            <person name="Mella A."/>
            <person name="De La Haba R."/>
            <person name="Collado L."/>
        </authorList>
    </citation>
    <scope>NUCLEOTIDE SEQUENCE [LARGE SCALE GENOMIC DNA]</scope>
    <source>
        <strain evidence="2 3">A82</strain>
    </source>
</reference>
<gene>
    <name evidence="2" type="ORF">PF021_02990</name>
</gene>
<feature type="domain" description="Abortive phage infection protein C-terminal" evidence="1">
    <location>
        <begin position="255"/>
        <end position="526"/>
    </location>
</feature>
<evidence type="ECO:0000313" key="2">
    <source>
        <dbReference type="EMBL" id="MDA3968638.1"/>
    </source>
</evidence>
<sequence>MESRIIKQAREFCCDLFPNMSLNKSQEFEIFSASMLATTLSNKIDSEILKDIWLNDNISGIDGFFIIVDNSLYSISNYNILLTEDAKFKNVEFCFVEAKTSKSVDIGDILKFYNTLTSILERKNNCPKNIAECIHAFDKKSQQQKNITLKASFYFCTQKTESEIKTLEDNWRDKIKTNEEKIGEFIEIKTCLIGSEFIRKIYESNRTGQVSISIPKNNLISISNKCFIGYLDALSLLQSISLENNQLRILNNNVFEDNIRLFLGNTDINRNIQNTATTKDSDFHLYNNGITIINSEYKNNTNDYIFYSIRIINGCQTINSLFEIYKHADDTQVIKNIILPVKLIEAIDEDEIELIATSANSQNQIDTYQLLSNREFFKFLEDYFHKNIIDNKSIFYKRRIGQIDEKNYINVDLLIIMRALMSSIFHIPHRASGYFDSTMNKYLENLKGINQESYCKLIYHVTYLFVFIQDFLNTNKKDKIHLLKHHITFIIFKVVTLDTNFKKPRKMGDIPNLNENEIEMVCSKLNSLLSCREKFENLIKHILKHINDTDLNISNITKTNQKILYSPITKIIDNFDDFCIQLREYYNE</sequence>
<accession>A0ABT4VD76</accession>
<dbReference type="Pfam" id="PF10592">
    <property type="entry name" value="AIPR"/>
    <property type="match status" value="1"/>
</dbReference>
<name>A0ABT4VD76_9HELI</name>
<dbReference type="EMBL" id="JAQHXR010000001">
    <property type="protein sequence ID" value="MDA3968638.1"/>
    <property type="molecule type" value="Genomic_DNA"/>
</dbReference>
<evidence type="ECO:0000313" key="3">
    <source>
        <dbReference type="Proteomes" id="UP001210261"/>
    </source>
</evidence>
<protein>
    <submittedName>
        <fullName evidence="2">AIPR family protein</fullName>
    </submittedName>
</protein>
<comment type="caution">
    <text evidence="2">The sequence shown here is derived from an EMBL/GenBank/DDBJ whole genome shotgun (WGS) entry which is preliminary data.</text>
</comment>